<sequence>MGMVVLTLRYFAGPDVPRYVLFTVEYTWLCSLSIIILVPADICTTIIGREKWRNPFLLDVVTLEYLNFYLGRGAYNSGVFYLGRGAYNSGMLDCWAGTLAKLVLGLGMDQLAAAVG</sequence>
<evidence type="ECO:0000256" key="2">
    <source>
        <dbReference type="ARBA" id="ARBA00010487"/>
    </source>
</evidence>
<evidence type="ECO:0000313" key="7">
    <source>
        <dbReference type="Proteomes" id="UP000626092"/>
    </source>
</evidence>
<dbReference type="PANTHER" id="PTHR21355:SF0">
    <property type="entry name" value="G-PROTEIN COUPLED RECEPTOR-ASSOCIATED PROTEIN LMBRD2"/>
    <property type="match status" value="1"/>
</dbReference>
<accession>A0A834HJP7</accession>
<organism evidence="6 7">
    <name type="scientific">Rhododendron simsii</name>
    <name type="common">Sims's rhododendron</name>
    <dbReference type="NCBI Taxonomy" id="118357"/>
    <lineage>
        <taxon>Eukaryota</taxon>
        <taxon>Viridiplantae</taxon>
        <taxon>Streptophyta</taxon>
        <taxon>Embryophyta</taxon>
        <taxon>Tracheophyta</taxon>
        <taxon>Spermatophyta</taxon>
        <taxon>Magnoliopsida</taxon>
        <taxon>eudicotyledons</taxon>
        <taxon>Gunneridae</taxon>
        <taxon>Pentapetalae</taxon>
        <taxon>asterids</taxon>
        <taxon>Ericales</taxon>
        <taxon>Ericaceae</taxon>
        <taxon>Ericoideae</taxon>
        <taxon>Rhodoreae</taxon>
        <taxon>Rhododendron</taxon>
    </lineage>
</organism>
<evidence type="ECO:0000256" key="5">
    <source>
        <dbReference type="ARBA" id="ARBA00023136"/>
    </source>
</evidence>
<keyword evidence="7" id="KW-1185">Reference proteome</keyword>
<dbReference type="OrthoDB" id="203099at2759"/>
<keyword evidence="3" id="KW-0812">Transmembrane</keyword>
<keyword evidence="4" id="KW-1133">Transmembrane helix</keyword>
<evidence type="ECO:0000256" key="1">
    <source>
        <dbReference type="ARBA" id="ARBA00004141"/>
    </source>
</evidence>
<dbReference type="PANTHER" id="PTHR21355">
    <property type="entry name" value="G-PROTEIN COUPLED RECEPTOR-ASSOCIATED PROTEIN LMBRD2"/>
    <property type="match status" value="1"/>
</dbReference>
<dbReference type="EMBL" id="WJXA01000001">
    <property type="protein sequence ID" value="KAF7153560.1"/>
    <property type="molecule type" value="Genomic_DNA"/>
</dbReference>
<comment type="subcellular location">
    <subcellularLocation>
        <location evidence="1">Membrane</location>
        <topology evidence="1">Multi-pass membrane protein</topology>
    </subcellularLocation>
</comment>
<gene>
    <name evidence="6" type="ORF">RHSIM_Rhsim01G0126400</name>
</gene>
<dbReference type="AlphaFoldDB" id="A0A834HJP7"/>
<comment type="caution">
    <text evidence="6">The sequence shown here is derived from an EMBL/GenBank/DDBJ whole genome shotgun (WGS) entry which is preliminary data.</text>
</comment>
<dbReference type="Proteomes" id="UP000626092">
    <property type="component" value="Unassembled WGS sequence"/>
</dbReference>
<protein>
    <submittedName>
        <fullName evidence="6">Uncharacterized protein</fullName>
    </submittedName>
</protein>
<evidence type="ECO:0000256" key="3">
    <source>
        <dbReference type="ARBA" id="ARBA00022692"/>
    </source>
</evidence>
<name>A0A834HJP7_RHOSS</name>
<dbReference type="InterPro" id="IPR051584">
    <property type="entry name" value="GPCR-associated_LMBR1"/>
</dbReference>
<proteinExistence type="inferred from homology"/>
<comment type="similarity">
    <text evidence="2">Belongs to the LIMR family.</text>
</comment>
<keyword evidence="5" id="KW-0472">Membrane</keyword>
<evidence type="ECO:0000313" key="6">
    <source>
        <dbReference type="EMBL" id="KAF7153560.1"/>
    </source>
</evidence>
<evidence type="ECO:0000256" key="4">
    <source>
        <dbReference type="ARBA" id="ARBA00022989"/>
    </source>
</evidence>
<dbReference type="GO" id="GO:0016020">
    <property type="term" value="C:membrane"/>
    <property type="evidence" value="ECO:0007669"/>
    <property type="project" value="UniProtKB-SubCell"/>
</dbReference>
<reference evidence="6" key="1">
    <citation type="submission" date="2019-11" db="EMBL/GenBank/DDBJ databases">
        <authorList>
            <person name="Liu Y."/>
            <person name="Hou J."/>
            <person name="Li T.-Q."/>
            <person name="Guan C.-H."/>
            <person name="Wu X."/>
            <person name="Wu H.-Z."/>
            <person name="Ling F."/>
            <person name="Zhang R."/>
            <person name="Shi X.-G."/>
            <person name="Ren J.-P."/>
            <person name="Chen E.-F."/>
            <person name="Sun J.-M."/>
        </authorList>
    </citation>
    <scope>NUCLEOTIDE SEQUENCE</scope>
    <source>
        <strain evidence="6">Adult_tree_wgs_1</strain>
        <tissue evidence="6">Leaves</tissue>
    </source>
</reference>